<keyword evidence="4" id="KW-1185">Reference proteome</keyword>
<evidence type="ECO:0000313" key="4">
    <source>
        <dbReference type="Proteomes" id="UP001500221"/>
    </source>
</evidence>
<dbReference type="InterPro" id="IPR019051">
    <property type="entry name" value="Trp_biosyn_TM_oprn/chp"/>
</dbReference>
<feature type="region of interest" description="Disordered" evidence="1">
    <location>
        <begin position="198"/>
        <end position="223"/>
    </location>
</feature>
<protein>
    <recommendedName>
        <fullName evidence="5">Trp biosynthesis protein</fullName>
    </recommendedName>
</protein>
<dbReference type="RefSeq" id="WP_345461236.1">
    <property type="nucleotide sequence ID" value="NZ_BAABKG010000004.1"/>
</dbReference>
<feature type="compositionally biased region" description="Basic and acidic residues" evidence="1">
    <location>
        <begin position="198"/>
        <end position="207"/>
    </location>
</feature>
<feature type="transmembrane region" description="Helical" evidence="2">
    <location>
        <begin position="76"/>
        <end position="93"/>
    </location>
</feature>
<dbReference type="Proteomes" id="UP001500221">
    <property type="component" value="Unassembled WGS sequence"/>
</dbReference>
<organism evidence="3 4">
    <name type="scientific">Nocardioides marinquilinus</name>
    <dbReference type="NCBI Taxonomy" id="1210400"/>
    <lineage>
        <taxon>Bacteria</taxon>
        <taxon>Bacillati</taxon>
        <taxon>Actinomycetota</taxon>
        <taxon>Actinomycetes</taxon>
        <taxon>Propionibacteriales</taxon>
        <taxon>Nocardioidaceae</taxon>
        <taxon>Nocardioides</taxon>
    </lineage>
</organism>
<evidence type="ECO:0008006" key="5">
    <source>
        <dbReference type="Google" id="ProtNLM"/>
    </source>
</evidence>
<keyword evidence="2" id="KW-1133">Transmembrane helix</keyword>
<feature type="transmembrane region" description="Helical" evidence="2">
    <location>
        <begin position="143"/>
        <end position="165"/>
    </location>
</feature>
<keyword evidence="2" id="KW-0472">Membrane</keyword>
<evidence type="ECO:0000256" key="1">
    <source>
        <dbReference type="SAM" id="MobiDB-lite"/>
    </source>
</evidence>
<feature type="compositionally biased region" description="Basic and acidic residues" evidence="1">
    <location>
        <begin position="214"/>
        <end position="223"/>
    </location>
</feature>
<feature type="transmembrane region" description="Helical" evidence="2">
    <location>
        <begin position="100"/>
        <end position="123"/>
    </location>
</feature>
<evidence type="ECO:0000313" key="3">
    <source>
        <dbReference type="EMBL" id="GAA5152859.1"/>
    </source>
</evidence>
<keyword evidence="2" id="KW-0812">Transmembrane</keyword>
<proteinExistence type="predicted"/>
<gene>
    <name evidence="3" type="ORF">GCM10023340_33900</name>
</gene>
<name>A0ABP9PYI6_9ACTN</name>
<dbReference type="EMBL" id="BAABKG010000004">
    <property type="protein sequence ID" value="GAA5152859.1"/>
    <property type="molecule type" value="Genomic_DNA"/>
</dbReference>
<reference evidence="4" key="1">
    <citation type="journal article" date="2019" name="Int. J. Syst. Evol. Microbiol.">
        <title>The Global Catalogue of Microorganisms (GCM) 10K type strain sequencing project: providing services to taxonomists for standard genome sequencing and annotation.</title>
        <authorList>
            <consortium name="The Broad Institute Genomics Platform"/>
            <consortium name="The Broad Institute Genome Sequencing Center for Infectious Disease"/>
            <person name="Wu L."/>
            <person name="Ma J."/>
        </authorList>
    </citation>
    <scope>NUCLEOTIDE SEQUENCE [LARGE SCALE GENOMIC DNA]</scope>
    <source>
        <strain evidence="4">JCM 18459</strain>
    </source>
</reference>
<accession>A0ABP9PYI6</accession>
<dbReference type="Pfam" id="PF09534">
    <property type="entry name" value="Trp_oprn_chp"/>
    <property type="match status" value="1"/>
</dbReference>
<sequence length="223" mass="22382">MPDEGTDATTDPTPGAERPARRRFGVVVLVGLAAAGAAALAGARAWVSIEPGGDGAADAAIATAVATARDASAPPVTATALVLLAAWGVLLVTRGRVRFGVAWLAVVAALGVLGFGIAAWVVAPDAVTRDLPTTGVATSHTGWAYLGLLAGAVGLATAVVAVRDVRGWPEMGRRYDAPAEAGASPTVGEDASNLELWKALDEGHDPTVDAPPAPRDDGDGRAR</sequence>
<comment type="caution">
    <text evidence="3">The sequence shown here is derived from an EMBL/GenBank/DDBJ whole genome shotgun (WGS) entry which is preliminary data.</text>
</comment>
<evidence type="ECO:0000256" key="2">
    <source>
        <dbReference type="SAM" id="Phobius"/>
    </source>
</evidence>
<feature type="transmembrane region" description="Helical" evidence="2">
    <location>
        <begin position="24"/>
        <end position="47"/>
    </location>
</feature>